<dbReference type="AlphaFoldDB" id="A0A3Q7IG25"/>
<dbReference type="EnsemblPlants" id="Solyc08g015635.1.1">
    <property type="protein sequence ID" value="Solyc08g015635.1.1"/>
    <property type="gene ID" value="Solyc08g015635.1"/>
</dbReference>
<keyword evidence="3" id="KW-1185">Reference proteome</keyword>
<reference evidence="2" key="2">
    <citation type="submission" date="2019-01" db="UniProtKB">
        <authorList>
            <consortium name="EnsemblPlants"/>
        </authorList>
    </citation>
    <scope>IDENTIFICATION</scope>
    <source>
        <strain evidence="2">cv. Heinz 1706</strain>
    </source>
</reference>
<proteinExistence type="predicted"/>
<sequence>MSDYIYQVKDELPQSLAAINLQNITDDTLYVDSGASSQMAHRYPNSLKHYNEPDKIIVGNGLNKLAKDNCCTLEFDETNFVVKVKWTRTLLNKGFKRNGLNALEDNNLYSLTDAHDYNMLNNMCHTTLGHPNLNYLKFLSRSNPSHVLELVLQLGNKFSMKDLGPLIFFLGIEVNYFEGGIHFNQSKYGVEMLAKTGMTLTKALATPLARKHGLHEAVGSFVYASF</sequence>
<accession>A0A3Q7IG25</accession>
<dbReference type="Gramene" id="Solyc08g015635.1.1">
    <property type="protein sequence ID" value="Solyc08g015635.1.1"/>
    <property type="gene ID" value="Solyc08g015635.1"/>
</dbReference>
<evidence type="ECO:0000259" key="1">
    <source>
        <dbReference type="Pfam" id="PF07727"/>
    </source>
</evidence>
<dbReference type="InParanoid" id="A0A3Q7IG25"/>
<protein>
    <recommendedName>
        <fullName evidence="1">Reverse transcriptase Ty1/copia-type domain-containing protein</fullName>
    </recommendedName>
</protein>
<dbReference type="Proteomes" id="UP000004994">
    <property type="component" value="Chromosome 8"/>
</dbReference>
<organism evidence="2">
    <name type="scientific">Solanum lycopersicum</name>
    <name type="common">Tomato</name>
    <name type="synonym">Lycopersicon esculentum</name>
    <dbReference type="NCBI Taxonomy" id="4081"/>
    <lineage>
        <taxon>Eukaryota</taxon>
        <taxon>Viridiplantae</taxon>
        <taxon>Streptophyta</taxon>
        <taxon>Embryophyta</taxon>
        <taxon>Tracheophyta</taxon>
        <taxon>Spermatophyta</taxon>
        <taxon>Magnoliopsida</taxon>
        <taxon>eudicotyledons</taxon>
        <taxon>Gunneridae</taxon>
        <taxon>Pentapetalae</taxon>
        <taxon>asterids</taxon>
        <taxon>lamiids</taxon>
        <taxon>Solanales</taxon>
        <taxon>Solanaceae</taxon>
        <taxon>Solanoideae</taxon>
        <taxon>Solaneae</taxon>
        <taxon>Solanum</taxon>
        <taxon>Solanum subgen. Lycopersicon</taxon>
    </lineage>
</organism>
<dbReference type="InterPro" id="IPR013103">
    <property type="entry name" value="RVT_2"/>
</dbReference>
<evidence type="ECO:0000313" key="2">
    <source>
        <dbReference type="EnsemblPlants" id="Solyc08g015635.1.1"/>
    </source>
</evidence>
<name>A0A3Q7IG25_SOLLC</name>
<reference evidence="2" key="1">
    <citation type="journal article" date="2012" name="Nature">
        <title>The tomato genome sequence provides insights into fleshy fruit evolution.</title>
        <authorList>
            <consortium name="Tomato Genome Consortium"/>
        </authorList>
    </citation>
    <scope>NUCLEOTIDE SEQUENCE [LARGE SCALE GENOMIC DNA]</scope>
    <source>
        <strain evidence="2">cv. Heinz 1706</strain>
    </source>
</reference>
<feature type="domain" description="Reverse transcriptase Ty1/copia-type" evidence="1">
    <location>
        <begin position="139"/>
        <end position="208"/>
    </location>
</feature>
<dbReference type="Pfam" id="PF07727">
    <property type="entry name" value="RVT_2"/>
    <property type="match status" value="1"/>
</dbReference>
<evidence type="ECO:0000313" key="3">
    <source>
        <dbReference type="Proteomes" id="UP000004994"/>
    </source>
</evidence>